<dbReference type="STRING" id="365591.SAMN05421840_101153"/>
<name>A0A1N6SRA3_9GAMM</name>
<reference evidence="6 7" key="1">
    <citation type="submission" date="2018-06" db="EMBL/GenBank/DDBJ databases">
        <authorList>
            <consortium name="Pathogen Informatics"/>
            <person name="Doyle S."/>
        </authorList>
    </citation>
    <scope>NUCLEOTIDE SEQUENCE [LARGE SCALE GENOMIC DNA]</scope>
    <source>
        <strain evidence="6 7">NCTC10736</strain>
    </source>
</reference>
<dbReference type="HAMAP" id="MF_01077">
    <property type="entry name" value="RimP"/>
    <property type="match status" value="1"/>
</dbReference>
<feature type="domain" description="Ribosome maturation factor RimP C-terminal" evidence="5">
    <location>
        <begin position="104"/>
        <end position="169"/>
    </location>
</feature>
<evidence type="ECO:0000259" key="4">
    <source>
        <dbReference type="Pfam" id="PF02576"/>
    </source>
</evidence>
<evidence type="ECO:0000256" key="3">
    <source>
        <dbReference type="HAMAP-Rule" id="MF_01077"/>
    </source>
</evidence>
<dbReference type="Gene3D" id="2.30.30.180">
    <property type="entry name" value="Ribosome maturation factor RimP, C-terminal domain"/>
    <property type="match status" value="1"/>
</dbReference>
<feature type="domain" description="Ribosome maturation factor RimP N-terminal" evidence="4">
    <location>
        <begin position="31"/>
        <end position="101"/>
    </location>
</feature>
<comment type="subcellular location">
    <subcellularLocation>
        <location evidence="3">Cytoplasm</location>
    </subcellularLocation>
</comment>
<proteinExistence type="inferred from homology"/>
<evidence type="ECO:0000256" key="1">
    <source>
        <dbReference type="ARBA" id="ARBA00022490"/>
    </source>
</evidence>
<dbReference type="InterPro" id="IPR028989">
    <property type="entry name" value="RimP_N"/>
</dbReference>
<comment type="function">
    <text evidence="3">Required for maturation of 30S ribosomal subunits.</text>
</comment>
<dbReference type="GO" id="GO:0005829">
    <property type="term" value="C:cytosol"/>
    <property type="evidence" value="ECO:0007669"/>
    <property type="project" value="TreeGrafter"/>
</dbReference>
<evidence type="ECO:0000256" key="2">
    <source>
        <dbReference type="ARBA" id="ARBA00022517"/>
    </source>
</evidence>
<dbReference type="GO" id="GO:0000028">
    <property type="term" value="P:ribosomal small subunit assembly"/>
    <property type="evidence" value="ECO:0007669"/>
    <property type="project" value="TreeGrafter"/>
</dbReference>
<dbReference type="InterPro" id="IPR035956">
    <property type="entry name" value="RimP_N_sf"/>
</dbReference>
<protein>
    <recommendedName>
        <fullName evidence="3">Ribosome maturation factor RimP</fullName>
    </recommendedName>
</protein>
<dbReference type="AlphaFoldDB" id="A0A1N6SRA3"/>
<dbReference type="Gene3D" id="3.30.300.70">
    <property type="entry name" value="RimP-like superfamily, N-terminal"/>
    <property type="match status" value="1"/>
</dbReference>
<dbReference type="PANTHER" id="PTHR33867:SF1">
    <property type="entry name" value="RIBOSOME MATURATION FACTOR RIMP"/>
    <property type="match status" value="1"/>
</dbReference>
<dbReference type="Proteomes" id="UP000255061">
    <property type="component" value="Unassembled WGS sequence"/>
</dbReference>
<evidence type="ECO:0000259" key="5">
    <source>
        <dbReference type="Pfam" id="PF17384"/>
    </source>
</evidence>
<sequence length="169" mass="18632">MWRCTRAFSPFLFFRGSILATLEFRLAEMLKVPVEALGFQLWGIEYVQAGKHSTLRVFIDGENGINIEDCASASRQVSAVLDVEDPISTEYTLEVSSPGVDRPLFTAEQYAGYVGEDVKLQLTMPVDGSRNLKGAITKVDGQMLSLKANGKELVVALDNIRKGNLIAKF</sequence>
<evidence type="ECO:0000313" key="6">
    <source>
        <dbReference type="EMBL" id="SUI77431.1"/>
    </source>
</evidence>
<dbReference type="SUPFAM" id="SSF75420">
    <property type="entry name" value="YhbC-like, N-terminal domain"/>
    <property type="match status" value="1"/>
</dbReference>
<dbReference type="Pfam" id="PF17384">
    <property type="entry name" value="DUF150_C"/>
    <property type="match status" value="1"/>
</dbReference>
<dbReference type="InterPro" id="IPR003728">
    <property type="entry name" value="Ribosome_maturation_RimP"/>
</dbReference>
<dbReference type="EMBL" id="UGYV01000001">
    <property type="protein sequence ID" value="SUI77431.1"/>
    <property type="molecule type" value="Genomic_DNA"/>
</dbReference>
<dbReference type="CDD" id="cd01734">
    <property type="entry name" value="YlxS_C"/>
    <property type="match status" value="1"/>
</dbReference>
<keyword evidence="1 3" id="KW-0963">Cytoplasm</keyword>
<dbReference type="InterPro" id="IPR028998">
    <property type="entry name" value="RimP_C"/>
</dbReference>
<dbReference type="FunFam" id="3.30.300.70:FF:000001">
    <property type="entry name" value="Ribosome maturation factor RimP"/>
    <property type="match status" value="1"/>
</dbReference>
<dbReference type="GO" id="GO:0006412">
    <property type="term" value="P:translation"/>
    <property type="evidence" value="ECO:0007669"/>
    <property type="project" value="TreeGrafter"/>
</dbReference>
<gene>
    <name evidence="3 6" type="primary">rimP</name>
    <name evidence="6" type="ORF">NCTC10736_02047</name>
</gene>
<evidence type="ECO:0000313" key="7">
    <source>
        <dbReference type="Proteomes" id="UP000255061"/>
    </source>
</evidence>
<organism evidence="6 7">
    <name type="scientific">Shewanella morhuae</name>
    <dbReference type="NCBI Taxonomy" id="365591"/>
    <lineage>
        <taxon>Bacteria</taxon>
        <taxon>Pseudomonadati</taxon>
        <taxon>Pseudomonadota</taxon>
        <taxon>Gammaproteobacteria</taxon>
        <taxon>Alteromonadales</taxon>
        <taxon>Shewanellaceae</taxon>
        <taxon>Shewanella</taxon>
    </lineage>
</organism>
<dbReference type="NCBIfam" id="NF000927">
    <property type="entry name" value="PRK00092.1-1"/>
    <property type="match status" value="1"/>
</dbReference>
<keyword evidence="2 3" id="KW-0690">Ribosome biogenesis</keyword>
<dbReference type="InterPro" id="IPR036847">
    <property type="entry name" value="RimP_C_sf"/>
</dbReference>
<accession>A0A380AAS4</accession>
<dbReference type="PANTHER" id="PTHR33867">
    <property type="entry name" value="RIBOSOME MATURATION FACTOR RIMP"/>
    <property type="match status" value="1"/>
</dbReference>
<accession>A0A1N6SRA3</accession>
<dbReference type="Pfam" id="PF02576">
    <property type="entry name" value="RimP_N"/>
    <property type="match status" value="1"/>
</dbReference>
<dbReference type="SUPFAM" id="SSF74942">
    <property type="entry name" value="YhbC-like, C-terminal domain"/>
    <property type="match status" value="1"/>
</dbReference>
<comment type="similarity">
    <text evidence="3">Belongs to the RimP family.</text>
</comment>